<reference evidence="5 6" key="1">
    <citation type="submission" date="2019-04" db="EMBL/GenBank/DDBJ databases">
        <authorList>
            <person name="Li M."/>
            <person name="Gao C."/>
        </authorList>
    </citation>
    <scope>NUCLEOTIDE SEQUENCE [LARGE SCALE GENOMIC DNA]</scope>
    <source>
        <strain evidence="5 6">BGMRC 2031</strain>
    </source>
</reference>
<accession>A0ABY2SRN7</accession>
<evidence type="ECO:0000313" key="5">
    <source>
        <dbReference type="EMBL" id="TKI08870.1"/>
    </source>
</evidence>
<dbReference type="EMBL" id="SZPQ01000001">
    <property type="protein sequence ID" value="TKI08870.1"/>
    <property type="molecule type" value="Genomic_DNA"/>
</dbReference>
<evidence type="ECO:0000313" key="6">
    <source>
        <dbReference type="Proteomes" id="UP000305202"/>
    </source>
</evidence>
<dbReference type="Gene3D" id="1.10.10.10">
    <property type="entry name" value="Winged helix-like DNA-binding domain superfamily/Winged helix DNA-binding domain"/>
    <property type="match status" value="1"/>
</dbReference>
<sequence>MKITTSQSGIDKCNCSVIRQASRRISRFYDAHLEPSGLKITQFLTLAALYEMETATVNALAERIDVERTAMGKMLGFLEKDGYLTVKPSSLDRRSRVVELTSTGIRLFNTALPLWEQAQKEFEQLNGTETTQKLINELKQVVLGKQNSSASDD</sequence>
<evidence type="ECO:0000256" key="3">
    <source>
        <dbReference type="ARBA" id="ARBA00023163"/>
    </source>
</evidence>
<dbReference type="PANTHER" id="PTHR42756:SF1">
    <property type="entry name" value="TRANSCRIPTIONAL REPRESSOR OF EMRAB OPERON"/>
    <property type="match status" value="1"/>
</dbReference>
<dbReference type="InterPro" id="IPR000835">
    <property type="entry name" value="HTH_MarR-typ"/>
</dbReference>
<proteinExistence type="predicted"/>
<evidence type="ECO:0000259" key="4">
    <source>
        <dbReference type="PROSITE" id="PS50995"/>
    </source>
</evidence>
<dbReference type="InterPro" id="IPR036390">
    <property type="entry name" value="WH_DNA-bd_sf"/>
</dbReference>
<dbReference type="SUPFAM" id="SSF46785">
    <property type="entry name" value="Winged helix' DNA-binding domain"/>
    <property type="match status" value="1"/>
</dbReference>
<dbReference type="PANTHER" id="PTHR42756">
    <property type="entry name" value="TRANSCRIPTIONAL REGULATOR, MARR"/>
    <property type="match status" value="1"/>
</dbReference>
<dbReference type="Proteomes" id="UP000305202">
    <property type="component" value="Unassembled WGS sequence"/>
</dbReference>
<dbReference type="InterPro" id="IPR023187">
    <property type="entry name" value="Tscrpt_reg_MarR-type_CS"/>
</dbReference>
<dbReference type="InterPro" id="IPR036388">
    <property type="entry name" value="WH-like_DNA-bd_sf"/>
</dbReference>
<keyword evidence="2" id="KW-0238">DNA-binding</keyword>
<dbReference type="PROSITE" id="PS01117">
    <property type="entry name" value="HTH_MARR_1"/>
    <property type="match status" value="1"/>
</dbReference>
<dbReference type="RefSeq" id="WP_136988231.1">
    <property type="nucleotide sequence ID" value="NZ_SZPQ01000001.1"/>
</dbReference>
<organism evidence="5 6">
    <name type="scientific">Martelella alba</name>
    <dbReference type="NCBI Taxonomy" id="2590451"/>
    <lineage>
        <taxon>Bacteria</taxon>
        <taxon>Pseudomonadati</taxon>
        <taxon>Pseudomonadota</taxon>
        <taxon>Alphaproteobacteria</taxon>
        <taxon>Hyphomicrobiales</taxon>
        <taxon>Aurantimonadaceae</taxon>
        <taxon>Martelella</taxon>
    </lineage>
</organism>
<keyword evidence="6" id="KW-1185">Reference proteome</keyword>
<evidence type="ECO:0000256" key="1">
    <source>
        <dbReference type="ARBA" id="ARBA00023015"/>
    </source>
</evidence>
<comment type="caution">
    <text evidence="5">The sequence shown here is derived from an EMBL/GenBank/DDBJ whole genome shotgun (WGS) entry which is preliminary data.</text>
</comment>
<dbReference type="Pfam" id="PF12802">
    <property type="entry name" value="MarR_2"/>
    <property type="match status" value="1"/>
</dbReference>
<keyword evidence="1" id="KW-0805">Transcription regulation</keyword>
<dbReference type="PROSITE" id="PS50995">
    <property type="entry name" value="HTH_MARR_2"/>
    <property type="match status" value="1"/>
</dbReference>
<protein>
    <submittedName>
        <fullName evidence="5">Winged helix-turn-helix transcriptional regulator</fullName>
    </submittedName>
</protein>
<keyword evidence="3" id="KW-0804">Transcription</keyword>
<dbReference type="SMART" id="SM00347">
    <property type="entry name" value="HTH_MARR"/>
    <property type="match status" value="1"/>
</dbReference>
<gene>
    <name evidence="5" type="ORF">FCN80_02120</name>
</gene>
<evidence type="ECO:0000256" key="2">
    <source>
        <dbReference type="ARBA" id="ARBA00023125"/>
    </source>
</evidence>
<feature type="domain" description="HTH marR-type" evidence="4">
    <location>
        <begin position="11"/>
        <end position="143"/>
    </location>
</feature>
<name>A0ABY2SRN7_9HYPH</name>